<evidence type="ECO:0000256" key="3">
    <source>
        <dbReference type="ARBA" id="ARBA00022989"/>
    </source>
</evidence>
<gene>
    <name evidence="7" type="ORF">PROH_00130</name>
</gene>
<dbReference type="AlphaFoldDB" id="A0A0M2Q2T6"/>
<dbReference type="SUPFAM" id="SSF144091">
    <property type="entry name" value="Rhomboid-like"/>
    <property type="match status" value="1"/>
</dbReference>
<dbReference type="RefSeq" id="WP_017713408.1">
    <property type="nucleotide sequence ID" value="NZ_KB235941.1"/>
</dbReference>
<dbReference type="InterPro" id="IPR022764">
    <property type="entry name" value="Peptidase_S54_rhomboid_dom"/>
</dbReference>
<evidence type="ECO:0000256" key="1">
    <source>
        <dbReference type="ARBA" id="ARBA00004141"/>
    </source>
</evidence>
<proteinExistence type="predicted"/>
<evidence type="ECO:0000256" key="4">
    <source>
        <dbReference type="ARBA" id="ARBA00023136"/>
    </source>
</evidence>
<comment type="caution">
    <text evidence="7">The sequence shown here is derived from an EMBL/GenBank/DDBJ whole genome shotgun (WGS) entry which is preliminary data.</text>
</comment>
<name>A0A0M2Q2T6_PROHO</name>
<dbReference type="STRING" id="317619.GCA_000332315_03165"/>
<feature type="transmembrane region" description="Helical" evidence="5">
    <location>
        <begin position="65"/>
        <end position="83"/>
    </location>
</feature>
<comment type="subcellular location">
    <subcellularLocation>
        <location evidence="1">Membrane</location>
        <topology evidence="1">Multi-pass membrane protein</topology>
    </subcellularLocation>
</comment>
<dbReference type="InterPro" id="IPR035952">
    <property type="entry name" value="Rhomboid-like_sf"/>
</dbReference>
<feature type="transmembrane region" description="Helical" evidence="5">
    <location>
        <begin position="142"/>
        <end position="160"/>
    </location>
</feature>
<keyword evidence="8" id="KW-1185">Reference proteome</keyword>
<evidence type="ECO:0000256" key="5">
    <source>
        <dbReference type="SAM" id="Phobius"/>
    </source>
</evidence>
<dbReference type="eggNOG" id="COG0705">
    <property type="taxonomic scope" value="Bacteria"/>
</dbReference>
<dbReference type="Gene3D" id="1.20.1540.10">
    <property type="entry name" value="Rhomboid-like"/>
    <property type="match status" value="1"/>
</dbReference>
<feature type="transmembrane region" description="Helical" evidence="5">
    <location>
        <begin position="166"/>
        <end position="186"/>
    </location>
</feature>
<dbReference type="GO" id="GO:0016020">
    <property type="term" value="C:membrane"/>
    <property type="evidence" value="ECO:0007669"/>
    <property type="project" value="UniProtKB-SubCell"/>
</dbReference>
<evidence type="ECO:0000313" key="8">
    <source>
        <dbReference type="Proteomes" id="UP000034681"/>
    </source>
</evidence>
<reference evidence="7" key="1">
    <citation type="submission" date="2012-04" db="EMBL/GenBank/DDBJ databases">
        <authorList>
            <person name="Borisov I.G."/>
            <person name="Ivanikova N.V."/>
            <person name="Pinevich A.V."/>
        </authorList>
    </citation>
    <scope>NUCLEOTIDE SEQUENCE</scope>
    <source>
        <strain evidence="7">CALU 1027</strain>
    </source>
</reference>
<protein>
    <submittedName>
        <fullName evidence="7">Peptidase S54</fullName>
    </submittedName>
</protein>
<accession>A0A0M2Q2T6</accession>
<evidence type="ECO:0000256" key="2">
    <source>
        <dbReference type="ARBA" id="ARBA00022692"/>
    </source>
</evidence>
<feature type="transmembrane region" description="Helical" evidence="5">
    <location>
        <begin position="20"/>
        <end position="39"/>
    </location>
</feature>
<evidence type="ECO:0000259" key="6">
    <source>
        <dbReference type="Pfam" id="PF01694"/>
    </source>
</evidence>
<keyword evidence="2 5" id="KW-0812">Transmembrane</keyword>
<dbReference type="Proteomes" id="UP000034681">
    <property type="component" value="Unassembled WGS sequence"/>
</dbReference>
<feature type="domain" description="Peptidase S54 rhomboid" evidence="6">
    <location>
        <begin position="55"/>
        <end position="187"/>
    </location>
</feature>
<organism evidence="7 8">
    <name type="scientific">Prochlorothrix hollandica PCC 9006 = CALU 1027</name>
    <dbReference type="NCBI Taxonomy" id="317619"/>
    <lineage>
        <taxon>Bacteria</taxon>
        <taxon>Bacillati</taxon>
        <taxon>Cyanobacteriota</taxon>
        <taxon>Cyanophyceae</taxon>
        <taxon>Prochlorotrichales</taxon>
        <taxon>Prochlorotrichaceae</taxon>
        <taxon>Prochlorothrix</taxon>
    </lineage>
</organism>
<evidence type="ECO:0000313" key="7">
    <source>
        <dbReference type="EMBL" id="KKJ00902.1"/>
    </source>
</evidence>
<feature type="transmembrane region" description="Helical" evidence="5">
    <location>
        <begin position="114"/>
        <end position="135"/>
    </location>
</feature>
<sequence>MPKPNLLDRFSDQITILGSLVALMWAVEILDAVIFHGTLDNFGIRPRRLGGLGGILFSPFLHGDFAHLMANTVPFVTLGWLVMLRRIQDFWEVTIVTLMISGLGVWLLGASNSVHIGASGLIFGYFGFLLLRGYFERKLDSIALAIGVFAFYGGLLWGVVPWQQGISWEGHFFGLVGGGVAAWLLAKD</sequence>
<dbReference type="OrthoDB" id="465874at2"/>
<dbReference type="GO" id="GO:0004252">
    <property type="term" value="F:serine-type endopeptidase activity"/>
    <property type="evidence" value="ECO:0007669"/>
    <property type="project" value="InterPro"/>
</dbReference>
<dbReference type="EMBL" id="AJTX02000002">
    <property type="protein sequence ID" value="KKJ00902.1"/>
    <property type="molecule type" value="Genomic_DNA"/>
</dbReference>
<keyword evidence="4 5" id="KW-0472">Membrane</keyword>
<keyword evidence="3 5" id="KW-1133">Transmembrane helix</keyword>
<dbReference type="Pfam" id="PF01694">
    <property type="entry name" value="Rhomboid"/>
    <property type="match status" value="1"/>
</dbReference>
<feature type="transmembrane region" description="Helical" evidence="5">
    <location>
        <begin position="90"/>
        <end position="108"/>
    </location>
</feature>